<evidence type="ECO:0000313" key="2">
    <source>
        <dbReference type="EMBL" id="ALC04621.1"/>
    </source>
</evidence>
<dbReference type="PATRIC" id="fig|931089.4.peg.146"/>
<dbReference type="RefSeq" id="WP_053543818.1">
    <property type="nucleotide sequence ID" value="NZ_CP009220.1"/>
</dbReference>
<protein>
    <submittedName>
        <fullName evidence="2">Lactoylglutathione lyase or related lyase</fullName>
    </submittedName>
</protein>
<dbReference type="GO" id="GO:0016829">
    <property type="term" value="F:lyase activity"/>
    <property type="evidence" value="ECO:0007669"/>
    <property type="project" value="UniProtKB-KW"/>
</dbReference>
<dbReference type="InterPro" id="IPR004360">
    <property type="entry name" value="Glyas_Fos-R_dOase_dom"/>
</dbReference>
<dbReference type="SUPFAM" id="SSF54593">
    <property type="entry name" value="Glyoxalase/Bleomycin resistance protein/Dihydroxybiphenyl dioxygenase"/>
    <property type="match status" value="1"/>
</dbReference>
<name>A0A0M4CGG7_9CORY</name>
<dbReference type="Gene3D" id="3.10.180.10">
    <property type="entry name" value="2,3-Dihydroxybiphenyl 1,2-Dioxygenase, domain 1"/>
    <property type="match status" value="1"/>
</dbReference>
<dbReference type="OrthoDB" id="197463at2"/>
<gene>
    <name evidence="2" type="ORF">CDES_00705</name>
</gene>
<dbReference type="EMBL" id="CP009220">
    <property type="protein sequence ID" value="ALC04621.1"/>
    <property type="molecule type" value="Genomic_DNA"/>
</dbReference>
<reference evidence="2 3" key="1">
    <citation type="submission" date="2014-08" db="EMBL/GenBank/DDBJ databases">
        <title>Complete genome sequence of Corynebacterium deserti GIMN1.010 (=DSM 45689), isolated from desert sand in western China.</title>
        <authorList>
            <person name="Ruckert C."/>
            <person name="Albersmeier A."/>
            <person name="Kalinowski J."/>
        </authorList>
    </citation>
    <scope>NUCLEOTIDE SEQUENCE [LARGE SCALE GENOMIC DNA]</scope>
    <source>
        <strain evidence="2 3">GIMN1.010</strain>
    </source>
</reference>
<keyword evidence="3" id="KW-1185">Reference proteome</keyword>
<dbReference type="AlphaFoldDB" id="A0A0M4CGG7"/>
<accession>A0A0M4CGG7</accession>
<evidence type="ECO:0000259" key="1">
    <source>
        <dbReference type="PROSITE" id="PS51819"/>
    </source>
</evidence>
<dbReference type="KEGG" id="cdx:CDES_00705"/>
<dbReference type="PROSITE" id="PS51819">
    <property type="entry name" value="VOC"/>
    <property type="match status" value="1"/>
</dbReference>
<dbReference type="PANTHER" id="PTHR36437">
    <property type="entry name" value="GLYOXALASE/BLEOMYCIN RESISTANCE PROTEIN/DIOXYGENASE"/>
    <property type="match status" value="1"/>
</dbReference>
<sequence length="129" mass="14394">MRIEITSVFVDDQTKALDFYTNKLGFELKHDVSAGDYRWLTVVDPQNPDGIQLLLEPNQHPAATSFQAAIKKDNIPATQFYVDDVQAEYDRLVAEGVEFVMGPTNVGPSDIAIFDDTVGNLIQIVHLKN</sequence>
<feature type="domain" description="VOC" evidence="1">
    <location>
        <begin position="2"/>
        <end position="127"/>
    </location>
</feature>
<dbReference type="InterPro" id="IPR029068">
    <property type="entry name" value="Glyas_Bleomycin-R_OHBP_Dase"/>
</dbReference>
<evidence type="ECO:0000313" key="3">
    <source>
        <dbReference type="Proteomes" id="UP000068067"/>
    </source>
</evidence>
<dbReference type="Pfam" id="PF00903">
    <property type="entry name" value="Glyoxalase"/>
    <property type="match status" value="1"/>
</dbReference>
<keyword evidence="2" id="KW-0456">Lyase</keyword>
<dbReference type="CDD" id="cd07263">
    <property type="entry name" value="VOC_like"/>
    <property type="match status" value="1"/>
</dbReference>
<dbReference type="PANTHER" id="PTHR36437:SF2">
    <property type="entry name" value="GLYOXALASE_BLEOMYCIN RESISTANCE PROTEIN_DIOXYGENASE"/>
    <property type="match status" value="1"/>
</dbReference>
<organism evidence="2 3">
    <name type="scientific">Corynebacterium deserti GIMN1.010</name>
    <dbReference type="NCBI Taxonomy" id="931089"/>
    <lineage>
        <taxon>Bacteria</taxon>
        <taxon>Bacillati</taxon>
        <taxon>Actinomycetota</taxon>
        <taxon>Actinomycetes</taxon>
        <taxon>Mycobacteriales</taxon>
        <taxon>Corynebacteriaceae</taxon>
        <taxon>Corynebacterium</taxon>
    </lineage>
</organism>
<dbReference type="InterPro" id="IPR037523">
    <property type="entry name" value="VOC_core"/>
</dbReference>
<proteinExistence type="predicted"/>
<dbReference type="Proteomes" id="UP000068067">
    <property type="component" value="Chromosome"/>
</dbReference>